<dbReference type="InterPro" id="IPR008978">
    <property type="entry name" value="HSP20-like_chaperone"/>
</dbReference>
<dbReference type="InterPro" id="IPR002068">
    <property type="entry name" value="A-crystallin/Hsp20_dom"/>
</dbReference>
<evidence type="ECO:0000259" key="3">
    <source>
        <dbReference type="PROSITE" id="PS01031"/>
    </source>
</evidence>
<sequence length="118" mass="12571">MAQDIHTGDPQPVPLNVYETTDAVVVVAPLPGVMAEDVDVRVTEGRLEISARMRTPAPKDYIIHEWHYGPWERSIDLPHGFGGEARASFGNGQLAISVRRGEGGGRGDVTVASAGPGL</sequence>
<dbReference type="AlphaFoldDB" id="A0A6J4H0Z7"/>
<dbReference type="SUPFAM" id="SSF49764">
    <property type="entry name" value="HSP20-like chaperones"/>
    <property type="match status" value="1"/>
</dbReference>
<dbReference type="PROSITE" id="PS01031">
    <property type="entry name" value="SHSP"/>
    <property type="match status" value="1"/>
</dbReference>
<dbReference type="CDD" id="cd06464">
    <property type="entry name" value="ACD_sHsps-like"/>
    <property type="match status" value="1"/>
</dbReference>
<comment type="similarity">
    <text evidence="1 2">Belongs to the small heat shock protein (HSP20) family.</text>
</comment>
<proteinExistence type="inferred from homology"/>
<name>A0A6J4H0Z7_9ACTN</name>
<organism evidence="4">
    <name type="scientific">uncultured Acidimicrobiales bacterium</name>
    <dbReference type="NCBI Taxonomy" id="310071"/>
    <lineage>
        <taxon>Bacteria</taxon>
        <taxon>Bacillati</taxon>
        <taxon>Actinomycetota</taxon>
        <taxon>Acidimicrobiia</taxon>
        <taxon>Acidimicrobiales</taxon>
        <taxon>environmental samples</taxon>
    </lineage>
</organism>
<evidence type="ECO:0000256" key="1">
    <source>
        <dbReference type="PROSITE-ProRule" id="PRU00285"/>
    </source>
</evidence>
<evidence type="ECO:0000256" key="2">
    <source>
        <dbReference type="RuleBase" id="RU003616"/>
    </source>
</evidence>
<accession>A0A6J4H0Z7</accession>
<gene>
    <name evidence="4" type="ORF">AVDCRST_MAG50-41</name>
</gene>
<reference evidence="4" key="1">
    <citation type="submission" date="2020-02" db="EMBL/GenBank/DDBJ databases">
        <authorList>
            <person name="Meier V. D."/>
        </authorList>
    </citation>
    <scope>NUCLEOTIDE SEQUENCE</scope>
    <source>
        <strain evidence="4">AVDCRST_MAG50</strain>
    </source>
</reference>
<evidence type="ECO:0000313" key="4">
    <source>
        <dbReference type="EMBL" id="CAA9211337.1"/>
    </source>
</evidence>
<dbReference type="Pfam" id="PF00011">
    <property type="entry name" value="HSP20"/>
    <property type="match status" value="1"/>
</dbReference>
<feature type="domain" description="SHSP" evidence="3">
    <location>
        <begin position="6"/>
        <end position="115"/>
    </location>
</feature>
<dbReference type="Gene3D" id="2.60.40.790">
    <property type="match status" value="1"/>
</dbReference>
<dbReference type="EMBL" id="CADCTF010000003">
    <property type="protein sequence ID" value="CAA9211337.1"/>
    <property type="molecule type" value="Genomic_DNA"/>
</dbReference>
<protein>
    <recommendedName>
        <fullName evidence="3">SHSP domain-containing protein</fullName>
    </recommendedName>
</protein>